<feature type="transmembrane region" description="Helical" evidence="8">
    <location>
        <begin position="164"/>
        <end position="190"/>
    </location>
</feature>
<dbReference type="GeneID" id="108020919"/>
<dbReference type="Pfam" id="PF08395">
    <property type="entry name" value="7tm_7"/>
    <property type="match status" value="1"/>
</dbReference>
<comment type="similarity">
    <text evidence="8">Belongs to the insect chemoreceptor superfamily. Gustatory receptor (GR) family.</text>
</comment>
<feature type="transmembrane region" description="Helical" evidence="8">
    <location>
        <begin position="270"/>
        <end position="294"/>
    </location>
</feature>
<evidence type="ECO:0000256" key="1">
    <source>
        <dbReference type="ARBA" id="ARBA00004651"/>
    </source>
</evidence>
<gene>
    <name evidence="10" type="primary">Gr39a</name>
</gene>
<dbReference type="GO" id="GO:0030424">
    <property type="term" value="C:axon"/>
    <property type="evidence" value="ECO:0007669"/>
    <property type="project" value="TreeGrafter"/>
</dbReference>
<comment type="subcellular location">
    <subcellularLocation>
        <location evidence="1 8">Cell membrane</location>
        <topology evidence="1 8">Multi-pass membrane protein</topology>
    </subcellularLocation>
</comment>
<accession>A0AB40AF27</accession>
<organism evidence="9 10">
    <name type="scientific">Drosophila suzukii</name>
    <name type="common">Spotted-wing drosophila fruit fly</name>
    <dbReference type="NCBI Taxonomy" id="28584"/>
    <lineage>
        <taxon>Eukaryota</taxon>
        <taxon>Metazoa</taxon>
        <taxon>Ecdysozoa</taxon>
        <taxon>Arthropoda</taxon>
        <taxon>Hexapoda</taxon>
        <taxon>Insecta</taxon>
        <taxon>Pterygota</taxon>
        <taxon>Neoptera</taxon>
        <taxon>Endopterygota</taxon>
        <taxon>Diptera</taxon>
        <taxon>Brachycera</taxon>
        <taxon>Muscomorpha</taxon>
        <taxon>Ephydroidea</taxon>
        <taxon>Drosophilidae</taxon>
        <taxon>Drosophila</taxon>
        <taxon>Sophophora</taxon>
    </lineage>
</organism>
<dbReference type="RefSeq" id="XP_036677596.3">
    <property type="nucleotide sequence ID" value="XM_036821701.3"/>
</dbReference>
<evidence type="ECO:0000256" key="2">
    <source>
        <dbReference type="ARBA" id="ARBA00022475"/>
    </source>
</evidence>
<name>A0AB40AF27_DROSZ</name>
<dbReference type="GO" id="GO:0050909">
    <property type="term" value="P:sensory perception of taste"/>
    <property type="evidence" value="ECO:0007669"/>
    <property type="project" value="InterPro"/>
</dbReference>
<evidence type="ECO:0000313" key="10">
    <source>
        <dbReference type="RefSeq" id="XP_036677596.3"/>
    </source>
</evidence>
<keyword evidence="7 8" id="KW-0807">Transducer</keyword>
<keyword evidence="4 8" id="KW-1133">Transmembrane helix</keyword>
<comment type="function">
    <text evidence="8">Gustatory receptor which mediates acceptance or avoidance behavior, depending on its substrates.</text>
</comment>
<dbReference type="PANTHER" id="PTHR21143">
    <property type="entry name" value="INVERTEBRATE GUSTATORY RECEPTOR"/>
    <property type="match status" value="1"/>
</dbReference>
<keyword evidence="6 8" id="KW-0675">Receptor</keyword>
<feature type="transmembrane region" description="Helical" evidence="8">
    <location>
        <begin position="83"/>
        <end position="101"/>
    </location>
</feature>
<feature type="transmembrane region" description="Helical" evidence="8">
    <location>
        <begin position="237"/>
        <end position="258"/>
    </location>
</feature>
<keyword evidence="5 8" id="KW-0472">Membrane</keyword>
<dbReference type="PANTHER" id="PTHR21143:SF133">
    <property type="entry name" value="GUSTATORY AND PHEROMONE RECEPTOR 32A-RELATED"/>
    <property type="match status" value="1"/>
</dbReference>
<feature type="transmembrane region" description="Helical" evidence="8">
    <location>
        <begin position="133"/>
        <end position="152"/>
    </location>
</feature>
<dbReference type="InterPro" id="IPR013604">
    <property type="entry name" value="7TM_chemorcpt"/>
</dbReference>
<evidence type="ECO:0000256" key="7">
    <source>
        <dbReference type="ARBA" id="ARBA00023224"/>
    </source>
</evidence>
<evidence type="ECO:0000256" key="6">
    <source>
        <dbReference type="ARBA" id="ARBA00023170"/>
    </source>
</evidence>
<evidence type="ECO:0000313" key="9">
    <source>
        <dbReference type="Proteomes" id="UP001652628"/>
    </source>
</evidence>
<evidence type="ECO:0000256" key="4">
    <source>
        <dbReference type="ARBA" id="ARBA00022989"/>
    </source>
</evidence>
<dbReference type="GO" id="GO:0030425">
    <property type="term" value="C:dendrite"/>
    <property type="evidence" value="ECO:0007669"/>
    <property type="project" value="TreeGrafter"/>
</dbReference>
<evidence type="ECO:0000256" key="8">
    <source>
        <dbReference type="RuleBase" id="RU363108"/>
    </source>
</evidence>
<keyword evidence="3 8" id="KW-0812">Transmembrane</keyword>
<proteinExistence type="inferred from homology"/>
<dbReference type="GO" id="GO:0007635">
    <property type="term" value="P:chemosensory behavior"/>
    <property type="evidence" value="ECO:0007669"/>
    <property type="project" value="TreeGrafter"/>
</dbReference>
<dbReference type="AlphaFoldDB" id="A0AB40AF27"/>
<feature type="transmembrane region" description="Helical" evidence="8">
    <location>
        <begin position="351"/>
        <end position="368"/>
    </location>
</feature>
<keyword evidence="9" id="KW-1185">Reference proteome</keyword>
<dbReference type="GO" id="GO:0005886">
    <property type="term" value="C:plasma membrane"/>
    <property type="evidence" value="ECO:0007669"/>
    <property type="project" value="UniProtKB-SubCell"/>
</dbReference>
<sequence length="381" mass="44398">MSRNAFEELRIQLRTLSWLGVLRFSIDFEKCLVQENASEEQRAWLYMMGVVCISCCLIIFSYYFPQHFFLGNHNNTGNCYALINIRSCSLVTMLVYIQLYVQRYRFANLLKCMLQFNQISESRTEAGTFGFPYKLHLSLFVFCMLNFAHGYWEAGVRGTTIPIFLIQYGFSYLILGQVIVLFVGCQRILLTTLKHHNKQLIKNFKSGKKCRGFYGIFRNYSEVVWLCHVEINRCFGLLLLPITGFILLITPSGPFYLVSTIFEGRYQQNWRFAFMTLTAVFWSVPWVVLLVLAMDINDVQKEANKTAKILAKVPRTGTGLDRMIEKFLLKNLRQQPILTAYGFFALDKSTLFKLFTAIFTYMVILVQFKEMENTTKTINKF</sequence>
<dbReference type="Proteomes" id="UP001652628">
    <property type="component" value="Chromosome 2L"/>
</dbReference>
<dbReference type="GO" id="GO:0008049">
    <property type="term" value="P:male courtship behavior"/>
    <property type="evidence" value="ECO:0007669"/>
    <property type="project" value="TreeGrafter"/>
</dbReference>
<protein>
    <recommendedName>
        <fullName evidence="8">Gustatory receptor</fullName>
    </recommendedName>
</protein>
<dbReference type="GO" id="GO:0007165">
    <property type="term" value="P:signal transduction"/>
    <property type="evidence" value="ECO:0007669"/>
    <property type="project" value="UniProtKB-KW"/>
</dbReference>
<evidence type="ECO:0000256" key="5">
    <source>
        <dbReference type="ARBA" id="ARBA00023136"/>
    </source>
</evidence>
<reference evidence="10" key="2">
    <citation type="submission" date="2025-08" db="UniProtKB">
        <authorList>
            <consortium name="RefSeq"/>
        </authorList>
    </citation>
    <scope>IDENTIFICATION</scope>
</reference>
<reference evidence="9" key="1">
    <citation type="submission" date="2025-05" db="UniProtKB">
        <authorList>
            <consortium name="RefSeq"/>
        </authorList>
    </citation>
    <scope>NUCLEOTIDE SEQUENCE [LARGE SCALE GENOMIC DNA]</scope>
</reference>
<evidence type="ECO:0000256" key="3">
    <source>
        <dbReference type="ARBA" id="ARBA00022692"/>
    </source>
</evidence>
<dbReference type="GO" id="GO:0043025">
    <property type="term" value="C:neuronal cell body"/>
    <property type="evidence" value="ECO:0007669"/>
    <property type="project" value="TreeGrafter"/>
</dbReference>
<keyword evidence="2 8" id="KW-1003">Cell membrane</keyword>
<feature type="transmembrane region" description="Helical" evidence="8">
    <location>
        <begin position="43"/>
        <end position="63"/>
    </location>
</feature>